<gene>
    <name evidence="2" type="ORF">NS319_00385</name>
</gene>
<reference evidence="2 3" key="1">
    <citation type="journal article" date="2016" name="Front. Microbiol.">
        <title>Genomic Resource of Rice Seed Associated Bacteria.</title>
        <authorList>
            <person name="Midha S."/>
            <person name="Bansal K."/>
            <person name="Sharma S."/>
            <person name="Kumar N."/>
            <person name="Patil P.P."/>
            <person name="Chaudhry V."/>
            <person name="Patil P.B."/>
        </authorList>
    </citation>
    <scope>NUCLEOTIDE SEQUENCE [LARGE SCALE GENOMIC DNA]</scope>
    <source>
        <strain evidence="2 3">NS319</strain>
    </source>
</reference>
<evidence type="ECO:0000313" key="3">
    <source>
        <dbReference type="Proteomes" id="UP000072867"/>
    </source>
</evidence>
<name>A0A147I8Z1_9SPHN</name>
<feature type="transmembrane region" description="Helical" evidence="1">
    <location>
        <begin position="20"/>
        <end position="38"/>
    </location>
</feature>
<keyword evidence="1" id="KW-0472">Membrane</keyword>
<dbReference type="AlphaFoldDB" id="A0A147I8Z1"/>
<dbReference type="EMBL" id="LDTD01000005">
    <property type="protein sequence ID" value="KTT75825.1"/>
    <property type="molecule type" value="Genomic_DNA"/>
</dbReference>
<keyword evidence="1" id="KW-1133">Transmembrane helix</keyword>
<proteinExistence type="predicted"/>
<comment type="caution">
    <text evidence="2">The sequence shown here is derived from an EMBL/GenBank/DDBJ whole genome shotgun (WGS) entry which is preliminary data.</text>
</comment>
<protein>
    <submittedName>
        <fullName evidence="2">Uncharacterized protein</fullName>
    </submittedName>
</protein>
<feature type="transmembrane region" description="Helical" evidence="1">
    <location>
        <begin position="50"/>
        <end position="73"/>
    </location>
</feature>
<sequence>MRYERFVDGQRRGVNFISKVVICLVCVLWLATFFDWAFDMGWGWDRQILWLGPSMVLFTLLLRLCAMAVFKFVDNNY</sequence>
<organism evidence="2 3">
    <name type="scientific">Sphingomonas sanguinis</name>
    <dbReference type="NCBI Taxonomy" id="33051"/>
    <lineage>
        <taxon>Bacteria</taxon>
        <taxon>Pseudomonadati</taxon>
        <taxon>Pseudomonadota</taxon>
        <taxon>Alphaproteobacteria</taxon>
        <taxon>Sphingomonadales</taxon>
        <taxon>Sphingomonadaceae</taxon>
        <taxon>Sphingomonas</taxon>
    </lineage>
</organism>
<accession>A0A147I8Z1</accession>
<evidence type="ECO:0000313" key="2">
    <source>
        <dbReference type="EMBL" id="KTT75825.1"/>
    </source>
</evidence>
<evidence type="ECO:0000256" key="1">
    <source>
        <dbReference type="SAM" id="Phobius"/>
    </source>
</evidence>
<keyword evidence="1" id="KW-0812">Transmembrane</keyword>
<dbReference type="PATRIC" id="fig|33051.3.peg.2535"/>
<dbReference type="Proteomes" id="UP000072867">
    <property type="component" value="Unassembled WGS sequence"/>
</dbReference>